<evidence type="ECO:0000313" key="5">
    <source>
        <dbReference type="EMBL" id="PTW48090.1"/>
    </source>
</evidence>
<feature type="domain" description="HTH araC/xylS-type" evidence="4">
    <location>
        <begin position="154"/>
        <end position="252"/>
    </location>
</feature>
<dbReference type="InterPro" id="IPR009057">
    <property type="entry name" value="Homeodomain-like_sf"/>
</dbReference>
<dbReference type="Pfam" id="PF12833">
    <property type="entry name" value="HTH_18"/>
    <property type="match status" value="1"/>
</dbReference>
<evidence type="ECO:0000313" key="6">
    <source>
        <dbReference type="Proteomes" id="UP000244013"/>
    </source>
</evidence>
<dbReference type="Gene3D" id="1.10.10.60">
    <property type="entry name" value="Homeodomain-like"/>
    <property type="match status" value="2"/>
</dbReference>
<dbReference type="SUPFAM" id="SSF46689">
    <property type="entry name" value="Homeodomain-like"/>
    <property type="match status" value="2"/>
</dbReference>
<gene>
    <name evidence="5" type="ORF">C8J25_102179</name>
</gene>
<dbReference type="GO" id="GO:0003700">
    <property type="term" value="F:DNA-binding transcription factor activity"/>
    <property type="evidence" value="ECO:0007669"/>
    <property type="project" value="InterPro"/>
</dbReference>
<dbReference type="PANTHER" id="PTHR47893">
    <property type="entry name" value="REGULATORY PROTEIN PCHR"/>
    <property type="match status" value="1"/>
</dbReference>
<name>A0A2T5U9B3_9SPHN</name>
<dbReference type="GO" id="GO:0043565">
    <property type="term" value="F:sequence-specific DNA binding"/>
    <property type="evidence" value="ECO:0007669"/>
    <property type="project" value="InterPro"/>
</dbReference>
<dbReference type="InterPro" id="IPR018062">
    <property type="entry name" value="HTH_AraC-typ_CS"/>
</dbReference>
<dbReference type="InterPro" id="IPR053142">
    <property type="entry name" value="PchR_regulatory_protein"/>
</dbReference>
<dbReference type="PROSITE" id="PS00041">
    <property type="entry name" value="HTH_ARAC_FAMILY_1"/>
    <property type="match status" value="1"/>
</dbReference>
<accession>A0A2T5U9B3</accession>
<comment type="caution">
    <text evidence="5">The sequence shown here is derived from an EMBL/GenBank/DDBJ whole genome shotgun (WGS) entry which is preliminary data.</text>
</comment>
<dbReference type="Proteomes" id="UP000244013">
    <property type="component" value="Unassembled WGS sequence"/>
</dbReference>
<protein>
    <submittedName>
        <fullName evidence="5">AraC family transcriptional activator of pyochelin receptor</fullName>
    </submittedName>
</protein>
<evidence type="ECO:0000259" key="4">
    <source>
        <dbReference type="PROSITE" id="PS01124"/>
    </source>
</evidence>
<dbReference type="PROSITE" id="PS01124">
    <property type="entry name" value="HTH_ARAC_FAMILY_2"/>
    <property type="match status" value="1"/>
</dbReference>
<dbReference type="InterPro" id="IPR018060">
    <property type="entry name" value="HTH_AraC"/>
</dbReference>
<dbReference type="EMBL" id="QAYE01000002">
    <property type="protein sequence ID" value="PTW48090.1"/>
    <property type="molecule type" value="Genomic_DNA"/>
</dbReference>
<reference evidence="5 6" key="1">
    <citation type="submission" date="2018-04" db="EMBL/GenBank/DDBJ databases">
        <title>Genomic Encyclopedia of Type Strains, Phase III (KMG-III): the genomes of soil and plant-associated and newly described type strains.</title>
        <authorList>
            <person name="Whitman W."/>
        </authorList>
    </citation>
    <scope>NUCLEOTIDE SEQUENCE [LARGE SCALE GENOMIC DNA]</scope>
    <source>
        <strain evidence="5 6">MA-olki</strain>
    </source>
</reference>
<evidence type="ECO:0000256" key="2">
    <source>
        <dbReference type="ARBA" id="ARBA00023125"/>
    </source>
</evidence>
<keyword evidence="1" id="KW-0805">Transcription regulation</keyword>
<proteinExistence type="predicted"/>
<dbReference type="AlphaFoldDB" id="A0A2T5U9B3"/>
<dbReference type="SMART" id="SM00342">
    <property type="entry name" value="HTH_ARAC"/>
    <property type="match status" value="1"/>
</dbReference>
<dbReference type="PRINTS" id="PR00032">
    <property type="entry name" value="HTHARAC"/>
</dbReference>
<evidence type="ECO:0000256" key="3">
    <source>
        <dbReference type="ARBA" id="ARBA00023163"/>
    </source>
</evidence>
<keyword evidence="5" id="KW-0675">Receptor</keyword>
<sequence>MLGEGSMQKERITVSPEMAAFIGEGLVDPAAVSPDAVVLCFTLGEDAPAHVTVTTGTVPSEERAILVLAVERGACLRVFDYAPDANIACHLPSELRMMVAAILDCTLPEPWRSTHRSAKCIELLSSTFQRIVEDDLVPLAGAGQLSARDSQRIVAAKQMIDERWGEKMTLDSIARACGLNRAKLTRGFRDMFACTVADALLDRRLGAARQLLIATDLPVSSIGYQCGYLNNASFTRAFSRQFGTTPSSLRAPRLAA</sequence>
<organism evidence="5 6">
    <name type="scientific">Sphingomonas faeni</name>
    <dbReference type="NCBI Taxonomy" id="185950"/>
    <lineage>
        <taxon>Bacteria</taxon>
        <taxon>Pseudomonadati</taxon>
        <taxon>Pseudomonadota</taxon>
        <taxon>Alphaproteobacteria</taxon>
        <taxon>Sphingomonadales</taxon>
        <taxon>Sphingomonadaceae</taxon>
        <taxon>Sphingomonas</taxon>
    </lineage>
</organism>
<dbReference type="PANTHER" id="PTHR47893:SF1">
    <property type="entry name" value="REGULATORY PROTEIN PCHR"/>
    <property type="match status" value="1"/>
</dbReference>
<keyword evidence="2" id="KW-0238">DNA-binding</keyword>
<keyword evidence="3" id="KW-0804">Transcription</keyword>
<dbReference type="InterPro" id="IPR020449">
    <property type="entry name" value="Tscrpt_reg_AraC-type_HTH"/>
</dbReference>
<evidence type="ECO:0000256" key="1">
    <source>
        <dbReference type="ARBA" id="ARBA00023015"/>
    </source>
</evidence>